<feature type="chain" id="PRO_5004719017" description="SMB domain-containing protein" evidence="3">
    <location>
        <begin position="19"/>
        <end position="585"/>
    </location>
</feature>
<dbReference type="RefSeq" id="XP_009049937.1">
    <property type="nucleotide sequence ID" value="XM_009051689.1"/>
</dbReference>
<evidence type="ECO:0000256" key="2">
    <source>
        <dbReference type="SAM" id="MobiDB-lite"/>
    </source>
</evidence>
<dbReference type="Pfam" id="PF01033">
    <property type="entry name" value="Somatomedin_B"/>
    <property type="match status" value="1"/>
</dbReference>
<sequence>MWLCVLYVLCWLVKSSVCDRVINDITTEAMSIVSENISVYQALESTSVANPKKIIQGLGTVGSFTNIDSESTSELYIAETHSEERSAFLKGSRSGHKKQNSTRKTTDTNEDLMLNNSFSGIVCENQRESCNGLCNATNAMYNGMKCSCDIHCQVYRTCCEDFEHYCPNLWLEAHQTYGNVIDLNIECLESYSLGYLVIAACPIDQRFQNDDRKKCENSSLEQPISVGDLHFKNIDCLRCNGFNDSNGLLWEIIVSLHAENSRNWLEGPGFLKSEPYGTYVNWNPHNPNVKQCSKNIIGKCPESTSNYMASKCKGINSYVKVSVNNSRLFDIYRNKYCIECNIGNSTPCKVMSTTDFKGNRHSHLSTLVKWTSSPDFKSQGMFEGSSRTKWKKMKCSGSFQNWSSLQCSVTECWNTLEPVNGICPLSKSVFYVLFVINWNHIYLNDVNGTDHIVIPSTIKQLLKIYVQNVYLTNNLSVWATNKSVKFLVTLENENKVSVKDIRADIIPIIKFGLSEQRFHGEFSFCIVMSFKFRTSFRNSCRVYMNYTIPEISPADITSCVANPYPVAYWMAVIIIGPLKTLQSLV</sequence>
<evidence type="ECO:0000259" key="4">
    <source>
        <dbReference type="PROSITE" id="PS50958"/>
    </source>
</evidence>
<dbReference type="Gene3D" id="4.10.410.20">
    <property type="match status" value="1"/>
</dbReference>
<protein>
    <recommendedName>
        <fullName evidence="4">SMB domain-containing protein</fullName>
    </recommendedName>
</protein>
<accession>V4AWQ9</accession>
<name>V4AWQ9_LOTGI</name>
<gene>
    <name evidence="5" type="ORF">LOTGIDRAFT_158534</name>
</gene>
<feature type="region of interest" description="Disordered" evidence="2">
    <location>
        <begin position="86"/>
        <end position="108"/>
    </location>
</feature>
<keyword evidence="3" id="KW-0732">Signal</keyword>
<keyword evidence="1" id="KW-1015">Disulfide bond</keyword>
<organism evidence="5 6">
    <name type="scientific">Lottia gigantea</name>
    <name type="common">Giant owl limpet</name>
    <dbReference type="NCBI Taxonomy" id="225164"/>
    <lineage>
        <taxon>Eukaryota</taxon>
        <taxon>Metazoa</taxon>
        <taxon>Spiralia</taxon>
        <taxon>Lophotrochozoa</taxon>
        <taxon>Mollusca</taxon>
        <taxon>Gastropoda</taxon>
        <taxon>Patellogastropoda</taxon>
        <taxon>Lottioidea</taxon>
        <taxon>Lottiidae</taxon>
        <taxon>Lottia</taxon>
    </lineage>
</organism>
<dbReference type="HOGENOM" id="CLU_466382_0_0_1"/>
<keyword evidence="6" id="KW-1185">Reference proteome</keyword>
<feature type="signal peptide" evidence="3">
    <location>
        <begin position="1"/>
        <end position="18"/>
    </location>
</feature>
<reference evidence="5 6" key="1">
    <citation type="journal article" date="2013" name="Nature">
        <title>Insights into bilaterian evolution from three spiralian genomes.</title>
        <authorList>
            <person name="Simakov O."/>
            <person name="Marletaz F."/>
            <person name="Cho S.J."/>
            <person name="Edsinger-Gonzales E."/>
            <person name="Havlak P."/>
            <person name="Hellsten U."/>
            <person name="Kuo D.H."/>
            <person name="Larsson T."/>
            <person name="Lv J."/>
            <person name="Arendt D."/>
            <person name="Savage R."/>
            <person name="Osoegawa K."/>
            <person name="de Jong P."/>
            <person name="Grimwood J."/>
            <person name="Chapman J.A."/>
            <person name="Shapiro H."/>
            <person name="Aerts A."/>
            <person name="Otillar R.P."/>
            <person name="Terry A.Y."/>
            <person name="Boore J.L."/>
            <person name="Grigoriev I.V."/>
            <person name="Lindberg D.R."/>
            <person name="Seaver E.C."/>
            <person name="Weisblat D.A."/>
            <person name="Putnam N.H."/>
            <person name="Rokhsar D.S."/>
        </authorList>
    </citation>
    <scope>NUCLEOTIDE SEQUENCE [LARGE SCALE GENOMIC DNA]</scope>
</reference>
<dbReference type="SUPFAM" id="SSF90188">
    <property type="entry name" value="Somatomedin B domain"/>
    <property type="match status" value="1"/>
</dbReference>
<dbReference type="KEGG" id="lgi:LOTGIDRAFT_158534"/>
<dbReference type="InterPro" id="IPR001212">
    <property type="entry name" value="Somatomedin_B_dom"/>
</dbReference>
<evidence type="ECO:0000313" key="5">
    <source>
        <dbReference type="EMBL" id="ESO99450.1"/>
    </source>
</evidence>
<dbReference type="Proteomes" id="UP000030746">
    <property type="component" value="Unassembled WGS sequence"/>
</dbReference>
<dbReference type="AlphaFoldDB" id="V4AWQ9"/>
<dbReference type="GeneID" id="20237784"/>
<dbReference type="PROSITE" id="PS50958">
    <property type="entry name" value="SMB_2"/>
    <property type="match status" value="1"/>
</dbReference>
<evidence type="ECO:0000256" key="3">
    <source>
        <dbReference type="SAM" id="SignalP"/>
    </source>
</evidence>
<dbReference type="PROSITE" id="PS00524">
    <property type="entry name" value="SMB_1"/>
    <property type="match status" value="1"/>
</dbReference>
<evidence type="ECO:0000256" key="1">
    <source>
        <dbReference type="ARBA" id="ARBA00023157"/>
    </source>
</evidence>
<dbReference type="InterPro" id="IPR036024">
    <property type="entry name" value="Somatomedin_B-like_dom_sf"/>
</dbReference>
<dbReference type="OrthoDB" id="6155123at2759"/>
<feature type="domain" description="SMB" evidence="4">
    <location>
        <begin position="126"/>
        <end position="174"/>
    </location>
</feature>
<evidence type="ECO:0000313" key="6">
    <source>
        <dbReference type="Proteomes" id="UP000030746"/>
    </source>
</evidence>
<proteinExistence type="predicted"/>
<dbReference type="CTD" id="20237784"/>
<dbReference type="EMBL" id="KB201037">
    <property type="protein sequence ID" value="ESO99450.1"/>
    <property type="molecule type" value="Genomic_DNA"/>
</dbReference>